<gene>
    <name evidence="1" type="ORF">CHS0354_016747</name>
</gene>
<dbReference type="EMBL" id="JAEAOA010001030">
    <property type="protein sequence ID" value="KAK3607721.1"/>
    <property type="molecule type" value="Genomic_DNA"/>
</dbReference>
<evidence type="ECO:0000313" key="2">
    <source>
        <dbReference type="Proteomes" id="UP001195483"/>
    </source>
</evidence>
<accession>A0AAE0TCI3</accession>
<reference evidence="1" key="1">
    <citation type="journal article" date="2021" name="Genome Biol. Evol.">
        <title>A High-Quality Reference Genome for a Parasitic Bivalve with Doubly Uniparental Inheritance (Bivalvia: Unionida).</title>
        <authorList>
            <person name="Smith C.H."/>
        </authorList>
    </citation>
    <scope>NUCLEOTIDE SEQUENCE</scope>
    <source>
        <strain evidence="1">CHS0354</strain>
    </source>
</reference>
<evidence type="ECO:0000313" key="1">
    <source>
        <dbReference type="EMBL" id="KAK3607721.1"/>
    </source>
</evidence>
<dbReference type="Proteomes" id="UP001195483">
    <property type="component" value="Unassembled WGS sequence"/>
</dbReference>
<organism evidence="1 2">
    <name type="scientific">Potamilus streckersoni</name>
    <dbReference type="NCBI Taxonomy" id="2493646"/>
    <lineage>
        <taxon>Eukaryota</taxon>
        <taxon>Metazoa</taxon>
        <taxon>Spiralia</taxon>
        <taxon>Lophotrochozoa</taxon>
        <taxon>Mollusca</taxon>
        <taxon>Bivalvia</taxon>
        <taxon>Autobranchia</taxon>
        <taxon>Heteroconchia</taxon>
        <taxon>Palaeoheterodonta</taxon>
        <taxon>Unionida</taxon>
        <taxon>Unionoidea</taxon>
        <taxon>Unionidae</taxon>
        <taxon>Ambleminae</taxon>
        <taxon>Lampsilini</taxon>
        <taxon>Potamilus</taxon>
    </lineage>
</organism>
<reference evidence="1" key="2">
    <citation type="journal article" date="2021" name="Genome Biol. Evol.">
        <title>Developing a high-quality reference genome for a parasitic bivalve with doubly uniparental inheritance (Bivalvia: Unionida).</title>
        <authorList>
            <person name="Smith C.H."/>
        </authorList>
    </citation>
    <scope>NUCLEOTIDE SEQUENCE</scope>
    <source>
        <strain evidence="1">CHS0354</strain>
        <tissue evidence="1">Mantle</tissue>
    </source>
</reference>
<protein>
    <submittedName>
        <fullName evidence="1">Uncharacterized protein</fullName>
    </submittedName>
</protein>
<reference evidence="1" key="3">
    <citation type="submission" date="2023-05" db="EMBL/GenBank/DDBJ databases">
        <authorList>
            <person name="Smith C.H."/>
        </authorList>
    </citation>
    <scope>NUCLEOTIDE SEQUENCE</scope>
    <source>
        <strain evidence="1">CHS0354</strain>
        <tissue evidence="1">Mantle</tissue>
    </source>
</reference>
<dbReference type="AlphaFoldDB" id="A0AAE0TCI3"/>
<sequence>MDDDFDKESVMLELASHDASDIDEEGDDNYEASEEEASIIYRTYEYRKTIPDDTLYCGRFNSMRFTVG</sequence>
<comment type="caution">
    <text evidence="1">The sequence shown here is derived from an EMBL/GenBank/DDBJ whole genome shotgun (WGS) entry which is preliminary data.</text>
</comment>
<keyword evidence="2" id="KW-1185">Reference proteome</keyword>
<name>A0AAE0TCI3_9BIVA</name>
<proteinExistence type="predicted"/>